<sequence>MWLCVCVCVCVCVNISNLSLPHRKLYKAEKLPSHSFEIDHEDVDKDEDTTSLSSSKGGGGGGGGIGVFRSGWLYKGNFNSTVNNSITVRSFKRRYFQLTQLTDNSYIMNFYKDEKISKEPKGCIFLDSCTGVVQNNRLRKHAFELKMNEVTYFVLAAESEQDMEEWISTLTRILQISPHDGPAPLTQLDRKSVDLTDTRQDVCDLSLSDVCLPENEETTESGINPELAKYISELRSWSDQPEEKRG</sequence>
<dbReference type="STRING" id="8022.A0A060YS96"/>
<dbReference type="CDD" id="cd13267">
    <property type="entry name" value="PH_DOCK-D"/>
    <property type="match status" value="1"/>
</dbReference>
<dbReference type="Pfam" id="PF00169">
    <property type="entry name" value="PH"/>
    <property type="match status" value="1"/>
</dbReference>
<name>A0A060YS96_ONCMY</name>
<evidence type="ECO:0000256" key="1">
    <source>
        <dbReference type="SAM" id="SignalP"/>
    </source>
</evidence>
<feature type="signal peptide" evidence="1">
    <location>
        <begin position="1"/>
        <end position="18"/>
    </location>
</feature>
<dbReference type="Proteomes" id="UP000193380">
    <property type="component" value="Unassembled WGS sequence"/>
</dbReference>
<feature type="non-terminal residue" evidence="3">
    <location>
        <position position="246"/>
    </location>
</feature>
<gene>
    <name evidence="3" type="ORF">GSONMT00049363001</name>
</gene>
<evidence type="ECO:0000313" key="4">
    <source>
        <dbReference type="Proteomes" id="UP000193380"/>
    </source>
</evidence>
<dbReference type="InterPro" id="IPR026791">
    <property type="entry name" value="DOCK"/>
</dbReference>
<feature type="domain" description="PH" evidence="2">
    <location>
        <begin position="66"/>
        <end position="175"/>
    </location>
</feature>
<dbReference type="GO" id="GO:0005085">
    <property type="term" value="F:guanyl-nucleotide exchange factor activity"/>
    <property type="evidence" value="ECO:0007669"/>
    <property type="project" value="InterPro"/>
</dbReference>
<dbReference type="PANTHER" id="PTHR23317:SF71">
    <property type="entry name" value="DEDICATOR OF CYTOKINESIS PROTEIN 10"/>
    <property type="match status" value="1"/>
</dbReference>
<evidence type="ECO:0000259" key="2">
    <source>
        <dbReference type="PROSITE" id="PS50003"/>
    </source>
</evidence>
<dbReference type="SMART" id="SM00233">
    <property type="entry name" value="PH"/>
    <property type="match status" value="1"/>
</dbReference>
<accession>A0A060YS96</accession>
<dbReference type="InterPro" id="IPR011993">
    <property type="entry name" value="PH-like_dom_sf"/>
</dbReference>
<keyword evidence="1" id="KW-0732">Signal</keyword>
<reference evidence="3" key="1">
    <citation type="journal article" date="2014" name="Nat. Commun.">
        <title>The rainbow trout genome provides novel insights into evolution after whole-genome duplication in vertebrates.</title>
        <authorList>
            <person name="Berthelot C."/>
            <person name="Brunet F."/>
            <person name="Chalopin D."/>
            <person name="Juanchich A."/>
            <person name="Bernard M."/>
            <person name="Noel B."/>
            <person name="Bento P."/>
            <person name="Da Silva C."/>
            <person name="Labadie K."/>
            <person name="Alberti A."/>
            <person name="Aury J.M."/>
            <person name="Louis A."/>
            <person name="Dehais P."/>
            <person name="Bardou P."/>
            <person name="Montfort J."/>
            <person name="Klopp C."/>
            <person name="Cabau C."/>
            <person name="Gaspin C."/>
            <person name="Thorgaard G.H."/>
            <person name="Boussaha M."/>
            <person name="Quillet E."/>
            <person name="Guyomard R."/>
            <person name="Galiana D."/>
            <person name="Bobe J."/>
            <person name="Volff J.N."/>
            <person name="Genet C."/>
            <person name="Wincker P."/>
            <person name="Jaillon O."/>
            <person name="Roest Crollius H."/>
            <person name="Guiguen Y."/>
        </authorList>
    </citation>
    <scope>NUCLEOTIDE SEQUENCE [LARGE SCALE GENOMIC DNA]</scope>
</reference>
<dbReference type="GO" id="GO:0007264">
    <property type="term" value="P:small GTPase-mediated signal transduction"/>
    <property type="evidence" value="ECO:0007669"/>
    <property type="project" value="InterPro"/>
</dbReference>
<reference evidence="3" key="2">
    <citation type="submission" date="2014-03" db="EMBL/GenBank/DDBJ databases">
        <authorList>
            <person name="Genoscope - CEA"/>
        </authorList>
    </citation>
    <scope>NUCLEOTIDE SEQUENCE</scope>
</reference>
<dbReference type="SUPFAM" id="SSF50729">
    <property type="entry name" value="PH domain-like"/>
    <property type="match status" value="1"/>
</dbReference>
<dbReference type="InterPro" id="IPR001849">
    <property type="entry name" value="PH_domain"/>
</dbReference>
<protein>
    <recommendedName>
        <fullName evidence="2">PH domain-containing protein</fullName>
    </recommendedName>
</protein>
<dbReference type="EMBL" id="FR912618">
    <property type="protein sequence ID" value="CDQ92020.1"/>
    <property type="molecule type" value="Genomic_DNA"/>
</dbReference>
<dbReference type="GO" id="GO:0030334">
    <property type="term" value="P:regulation of cell migration"/>
    <property type="evidence" value="ECO:0007669"/>
    <property type="project" value="TreeGrafter"/>
</dbReference>
<evidence type="ECO:0000313" key="3">
    <source>
        <dbReference type="EMBL" id="CDQ92020.1"/>
    </source>
</evidence>
<dbReference type="Gene3D" id="2.30.29.30">
    <property type="entry name" value="Pleckstrin-homology domain (PH domain)/Phosphotyrosine-binding domain (PTB)"/>
    <property type="match status" value="1"/>
</dbReference>
<proteinExistence type="predicted"/>
<dbReference type="PANTHER" id="PTHR23317">
    <property type="entry name" value="DEDICATOR OF CYTOKINESIS DOCK"/>
    <property type="match status" value="1"/>
</dbReference>
<dbReference type="PROSITE" id="PS50003">
    <property type="entry name" value="PH_DOMAIN"/>
    <property type="match status" value="1"/>
</dbReference>
<feature type="chain" id="PRO_5001591879" description="PH domain-containing protein" evidence="1">
    <location>
        <begin position="19"/>
        <end position="246"/>
    </location>
</feature>
<dbReference type="AlphaFoldDB" id="A0A060YS96"/>
<dbReference type="PaxDb" id="8022-A0A060YS96"/>
<dbReference type="GO" id="GO:0060997">
    <property type="term" value="P:dendritic spine morphogenesis"/>
    <property type="evidence" value="ECO:0007669"/>
    <property type="project" value="TreeGrafter"/>
</dbReference>
<dbReference type="FunFam" id="2.30.29.30:FF:000016">
    <property type="entry name" value="dedicator of cytokinesis protein 9 isoform X1"/>
    <property type="match status" value="1"/>
</dbReference>
<organism evidence="3 4">
    <name type="scientific">Oncorhynchus mykiss</name>
    <name type="common">Rainbow trout</name>
    <name type="synonym">Salmo gairdneri</name>
    <dbReference type="NCBI Taxonomy" id="8022"/>
    <lineage>
        <taxon>Eukaryota</taxon>
        <taxon>Metazoa</taxon>
        <taxon>Chordata</taxon>
        <taxon>Craniata</taxon>
        <taxon>Vertebrata</taxon>
        <taxon>Euteleostomi</taxon>
        <taxon>Actinopterygii</taxon>
        <taxon>Neopterygii</taxon>
        <taxon>Teleostei</taxon>
        <taxon>Protacanthopterygii</taxon>
        <taxon>Salmoniformes</taxon>
        <taxon>Salmonidae</taxon>
        <taxon>Salmoninae</taxon>
        <taxon>Oncorhynchus</taxon>
    </lineage>
</organism>